<keyword evidence="3" id="KW-1185">Reference proteome</keyword>
<dbReference type="EMBL" id="QPFP01000002">
    <property type="protein sequence ID" value="TEB38712.1"/>
    <property type="molecule type" value="Genomic_DNA"/>
</dbReference>
<dbReference type="Proteomes" id="UP000298030">
    <property type="component" value="Unassembled WGS sequence"/>
</dbReference>
<accession>A0A4Y7TYR2</accession>
<feature type="region of interest" description="Disordered" evidence="1">
    <location>
        <begin position="137"/>
        <end position="221"/>
    </location>
</feature>
<proteinExistence type="predicted"/>
<gene>
    <name evidence="2" type="ORF">FA13DRAFT_394962</name>
</gene>
<sequence length="364" mass="39912">MPQLNAPSMSMSNPVNDIQNPGSASEAISIQTDVPPRRYADIMNSDVPDLTYDYDYDCDFSTPHSASSSHMIPTPVFDWNLPLGDKMFDGKTHYSPLLETYPPSSGHLSSPEFSRDQATLDGLDELNWEKQSYNPVEMTPLFPNNPPSYLPSNPQPSASPCSQQSASTSQPSTSTSSVNDTPSTSFAQYSPHTAQPSSSTSTCITISPSALNPASTSPRMRVRPQPYPQLPLKLHQPRPSRRIPIISLAELASAGEDMLKQPRSRRTSQVKYATGAPYVHSNGPYPRSPVEALSPLPLECHGFSPVLEKREIPHLPTTKMNSYQQPRTSQLVPNPTLSSRLVQRGFPSKVISCSCGCMESYTIQ</sequence>
<evidence type="ECO:0000313" key="2">
    <source>
        <dbReference type="EMBL" id="TEB38712.1"/>
    </source>
</evidence>
<protein>
    <submittedName>
        <fullName evidence="2">Uncharacterized protein</fullName>
    </submittedName>
</protein>
<organism evidence="2 3">
    <name type="scientific">Coprinellus micaceus</name>
    <name type="common">Glistening ink-cap mushroom</name>
    <name type="synonym">Coprinus micaceus</name>
    <dbReference type="NCBI Taxonomy" id="71717"/>
    <lineage>
        <taxon>Eukaryota</taxon>
        <taxon>Fungi</taxon>
        <taxon>Dikarya</taxon>
        <taxon>Basidiomycota</taxon>
        <taxon>Agaricomycotina</taxon>
        <taxon>Agaricomycetes</taxon>
        <taxon>Agaricomycetidae</taxon>
        <taxon>Agaricales</taxon>
        <taxon>Agaricineae</taxon>
        <taxon>Psathyrellaceae</taxon>
        <taxon>Coprinellus</taxon>
    </lineage>
</organism>
<reference evidence="2 3" key="1">
    <citation type="journal article" date="2019" name="Nat. Ecol. Evol.">
        <title>Megaphylogeny resolves global patterns of mushroom evolution.</title>
        <authorList>
            <person name="Varga T."/>
            <person name="Krizsan K."/>
            <person name="Foldi C."/>
            <person name="Dima B."/>
            <person name="Sanchez-Garcia M."/>
            <person name="Sanchez-Ramirez S."/>
            <person name="Szollosi G.J."/>
            <person name="Szarkandi J.G."/>
            <person name="Papp V."/>
            <person name="Albert L."/>
            <person name="Andreopoulos W."/>
            <person name="Angelini C."/>
            <person name="Antonin V."/>
            <person name="Barry K.W."/>
            <person name="Bougher N.L."/>
            <person name="Buchanan P."/>
            <person name="Buyck B."/>
            <person name="Bense V."/>
            <person name="Catcheside P."/>
            <person name="Chovatia M."/>
            <person name="Cooper J."/>
            <person name="Damon W."/>
            <person name="Desjardin D."/>
            <person name="Finy P."/>
            <person name="Geml J."/>
            <person name="Haridas S."/>
            <person name="Hughes K."/>
            <person name="Justo A."/>
            <person name="Karasinski D."/>
            <person name="Kautmanova I."/>
            <person name="Kiss B."/>
            <person name="Kocsube S."/>
            <person name="Kotiranta H."/>
            <person name="LaButti K.M."/>
            <person name="Lechner B.E."/>
            <person name="Liimatainen K."/>
            <person name="Lipzen A."/>
            <person name="Lukacs Z."/>
            <person name="Mihaltcheva S."/>
            <person name="Morgado L.N."/>
            <person name="Niskanen T."/>
            <person name="Noordeloos M.E."/>
            <person name="Ohm R.A."/>
            <person name="Ortiz-Santana B."/>
            <person name="Ovrebo C."/>
            <person name="Racz N."/>
            <person name="Riley R."/>
            <person name="Savchenko A."/>
            <person name="Shiryaev A."/>
            <person name="Soop K."/>
            <person name="Spirin V."/>
            <person name="Szebenyi C."/>
            <person name="Tomsovsky M."/>
            <person name="Tulloss R.E."/>
            <person name="Uehling J."/>
            <person name="Grigoriev I.V."/>
            <person name="Vagvolgyi C."/>
            <person name="Papp T."/>
            <person name="Martin F.M."/>
            <person name="Miettinen O."/>
            <person name="Hibbett D.S."/>
            <person name="Nagy L.G."/>
        </authorList>
    </citation>
    <scope>NUCLEOTIDE SEQUENCE [LARGE SCALE GENOMIC DNA]</scope>
    <source>
        <strain evidence="2 3">FP101781</strain>
    </source>
</reference>
<name>A0A4Y7TYR2_COPMI</name>
<dbReference type="OrthoDB" id="3032312at2759"/>
<dbReference type="AlphaFoldDB" id="A0A4Y7TYR2"/>
<feature type="compositionally biased region" description="Low complexity" evidence="1">
    <location>
        <begin position="196"/>
        <end position="209"/>
    </location>
</feature>
<comment type="caution">
    <text evidence="2">The sequence shown here is derived from an EMBL/GenBank/DDBJ whole genome shotgun (WGS) entry which is preliminary data.</text>
</comment>
<evidence type="ECO:0000256" key="1">
    <source>
        <dbReference type="SAM" id="MobiDB-lite"/>
    </source>
</evidence>
<evidence type="ECO:0000313" key="3">
    <source>
        <dbReference type="Proteomes" id="UP000298030"/>
    </source>
</evidence>
<feature type="compositionally biased region" description="Low complexity" evidence="1">
    <location>
        <begin position="150"/>
        <end position="177"/>
    </location>
</feature>
<feature type="region of interest" description="Disordered" evidence="1">
    <location>
        <begin position="1"/>
        <end position="24"/>
    </location>
</feature>
<feature type="compositionally biased region" description="Polar residues" evidence="1">
    <location>
        <begin position="178"/>
        <end position="195"/>
    </location>
</feature>